<dbReference type="Proteomes" id="UP000473014">
    <property type="component" value="Unassembled WGS sequence"/>
</dbReference>
<evidence type="ECO:0000259" key="1">
    <source>
        <dbReference type="Pfam" id="PF13649"/>
    </source>
</evidence>
<gene>
    <name evidence="2" type="ORF">F0L17_22445</name>
</gene>
<dbReference type="SUPFAM" id="SSF53335">
    <property type="entry name" value="S-adenosyl-L-methionine-dependent methyltransferases"/>
    <property type="match status" value="1"/>
</dbReference>
<dbReference type="CDD" id="cd02440">
    <property type="entry name" value="AdoMet_MTases"/>
    <property type="match status" value="1"/>
</dbReference>
<dbReference type="InterPro" id="IPR041698">
    <property type="entry name" value="Methyltransf_25"/>
</dbReference>
<reference evidence="2 3" key="1">
    <citation type="submission" date="2019-11" db="EMBL/GenBank/DDBJ databases">
        <authorList>
            <person name="Yuan L."/>
        </authorList>
    </citation>
    <scope>NUCLEOTIDE SEQUENCE [LARGE SCALE GENOMIC DNA]</scope>
    <source>
        <strain evidence="2 3">TRM43335</strain>
    </source>
</reference>
<name>A0A6G2BIV3_9ACTN</name>
<dbReference type="NCBIfam" id="NF041820">
    <property type="entry name" value="daptide_MTase"/>
    <property type="match status" value="1"/>
</dbReference>
<dbReference type="Gene3D" id="3.40.50.150">
    <property type="entry name" value="Vaccinia Virus protein VP39"/>
    <property type="match status" value="1"/>
</dbReference>
<comment type="caution">
    <text evidence="2">The sequence shown here is derived from an EMBL/GenBank/DDBJ whole genome shotgun (WGS) entry which is preliminary data.</text>
</comment>
<evidence type="ECO:0000313" key="3">
    <source>
        <dbReference type="Proteomes" id="UP000473014"/>
    </source>
</evidence>
<protein>
    <submittedName>
        <fullName evidence="2">Methyltransferase domain-containing protein</fullName>
    </submittedName>
</protein>
<dbReference type="OrthoDB" id="3172472at2"/>
<feature type="domain" description="Methyltransferase" evidence="1">
    <location>
        <begin position="67"/>
        <end position="165"/>
    </location>
</feature>
<evidence type="ECO:0000313" key="2">
    <source>
        <dbReference type="EMBL" id="MTE21822.1"/>
    </source>
</evidence>
<dbReference type="InterPro" id="IPR049690">
    <property type="entry name" value="Daptide_MTase"/>
</dbReference>
<sequence length="276" mass="29351">MTARTVDGAPRAVPGEAGRTLARLGDRVVLCDVYGEFGAPVYDDLCRHDTFEVRELVTLVRRTRGPVLELAAGSGRLTMPLLAAGREVTALELSAPMLELLAARLAEAPARLRERCTPVRADMSDFCLGRTFGSVVLGTTSVSLLDEDGRAGLYRSVRAHLAPGGTFLLSTVDMASGADTPTETRIDGVGAGGRAYHLHEFWDPAAGTRTVTILPADPGGPDEGPVYAAVSTVAVLPARRLTDELSEAGFRVRDRHVLPTTGGRHEDVLLEAEVAR</sequence>
<keyword evidence="2" id="KW-0489">Methyltransferase</keyword>
<keyword evidence="3" id="KW-1185">Reference proteome</keyword>
<dbReference type="Pfam" id="PF13649">
    <property type="entry name" value="Methyltransf_25"/>
    <property type="match status" value="1"/>
</dbReference>
<dbReference type="InterPro" id="IPR029063">
    <property type="entry name" value="SAM-dependent_MTases_sf"/>
</dbReference>
<dbReference type="AlphaFoldDB" id="A0A6G2BIV3"/>
<dbReference type="RefSeq" id="WP_155072467.1">
    <property type="nucleotide sequence ID" value="NZ_WIXO01000001.1"/>
</dbReference>
<proteinExistence type="predicted"/>
<dbReference type="GO" id="GO:0032259">
    <property type="term" value="P:methylation"/>
    <property type="evidence" value="ECO:0007669"/>
    <property type="project" value="UniProtKB-KW"/>
</dbReference>
<dbReference type="EMBL" id="WIXO01000001">
    <property type="protein sequence ID" value="MTE21822.1"/>
    <property type="molecule type" value="Genomic_DNA"/>
</dbReference>
<dbReference type="GO" id="GO:0008168">
    <property type="term" value="F:methyltransferase activity"/>
    <property type="evidence" value="ECO:0007669"/>
    <property type="project" value="UniProtKB-KW"/>
</dbReference>
<organism evidence="2 3">
    <name type="scientific">Streptomyces taklimakanensis</name>
    <dbReference type="NCBI Taxonomy" id="2569853"/>
    <lineage>
        <taxon>Bacteria</taxon>
        <taxon>Bacillati</taxon>
        <taxon>Actinomycetota</taxon>
        <taxon>Actinomycetes</taxon>
        <taxon>Kitasatosporales</taxon>
        <taxon>Streptomycetaceae</taxon>
        <taxon>Streptomyces</taxon>
    </lineage>
</organism>
<keyword evidence="2" id="KW-0808">Transferase</keyword>
<accession>A0A6G2BIV3</accession>